<dbReference type="STRING" id="1660073.CSUIS_1223"/>
<reference evidence="4" key="1">
    <citation type="journal article" date="2017" name="Genome Biol. Evol.">
        <title>Comparative Genomic Analysis Identifies a Campylobacter Clade Deficient in Selenium Metabolism.</title>
        <authorList>
            <person name="Miller W.G."/>
            <person name="Yee E."/>
            <person name="Lopes B.S."/>
            <person name="Chapman M.H."/>
            <person name="Huynh S."/>
            <person name="Bono J.L."/>
            <person name="Parker C.T."/>
            <person name="Strachan N.J.C."/>
            <person name="Forbes K.J."/>
        </authorList>
    </citation>
    <scope>NUCLEOTIDE SEQUENCE [LARGE SCALE GENOMIC DNA]</scope>
    <source>
        <strain evidence="4">RM6137</strain>
    </source>
</reference>
<dbReference type="CDD" id="cd03801">
    <property type="entry name" value="GT4_PimA-like"/>
    <property type="match status" value="1"/>
</dbReference>
<dbReference type="EMBL" id="CP018789">
    <property type="protein sequence ID" value="ARR01022.1"/>
    <property type="molecule type" value="Genomic_DNA"/>
</dbReference>
<proteinExistence type="predicted"/>
<feature type="domain" description="Glycosyl transferase family 1" evidence="2">
    <location>
        <begin position="166"/>
        <end position="311"/>
    </location>
</feature>
<dbReference type="PANTHER" id="PTHR46401:SF2">
    <property type="entry name" value="GLYCOSYLTRANSFERASE WBBK-RELATED"/>
    <property type="match status" value="1"/>
</dbReference>
<dbReference type="Proteomes" id="UP000194260">
    <property type="component" value="Chromosome"/>
</dbReference>
<protein>
    <submittedName>
        <fullName evidence="3">Glycosyltransferase, family 1</fullName>
    </submittedName>
</protein>
<accession>A0A1X9SXK8</accession>
<evidence type="ECO:0000256" key="1">
    <source>
        <dbReference type="ARBA" id="ARBA00022679"/>
    </source>
</evidence>
<dbReference type="PANTHER" id="PTHR46401">
    <property type="entry name" value="GLYCOSYLTRANSFERASE WBBK-RELATED"/>
    <property type="match status" value="1"/>
</dbReference>
<evidence type="ECO:0000313" key="4">
    <source>
        <dbReference type="Proteomes" id="UP000194260"/>
    </source>
</evidence>
<keyword evidence="1 3" id="KW-0808">Transferase</keyword>
<dbReference type="GO" id="GO:0009103">
    <property type="term" value="P:lipopolysaccharide biosynthetic process"/>
    <property type="evidence" value="ECO:0007669"/>
    <property type="project" value="TreeGrafter"/>
</dbReference>
<dbReference type="Pfam" id="PF00534">
    <property type="entry name" value="Glycos_transf_1"/>
    <property type="match status" value="1"/>
</dbReference>
<evidence type="ECO:0000313" key="3">
    <source>
        <dbReference type="EMBL" id="ARR01022.1"/>
    </source>
</evidence>
<dbReference type="InterPro" id="IPR001296">
    <property type="entry name" value="Glyco_trans_1"/>
</dbReference>
<evidence type="ECO:0000259" key="2">
    <source>
        <dbReference type="Pfam" id="PF00534"/>
    </source>
</evidence>
<name>A0A1X9SXK8_9BACT</name>
<sequence>MKNITILEINSTNKNQRFLERLKSALSSKGFNPTSRNYDNIKGKNPIIKLLKINKLAKKQKSDELYVCLDRFDSADIYLASDGVQKIYKRLDKFWFLNPLSLIRSKIEKNCINNSAKIITNSNLTRYQLETIYDIKPNKISTIYPGINLPTQVQKGSAKMQLCKELSLDMEFSIILFISNNLKNDGVAEFIKLLSQIQNKINAIIISSDKSAPKYRKMAKKLGVRAIFKQPPKTLNRYYEAADIFVLPSLYNPFSTQILEALSYGSICFTTANNGASEILGDEFIIKSTDDTAKYIDELLNNHDLMVEISAKNIELAKDFTTDKSLNQIIKVISENIH</sequence>
<dbReference type="RefSeq" id="WP_086242284.1">
    <property type="nucleotide sequence ID" value="NZ_CP018789.1"/>
</dbReference>
<dbReference type="AlphaFoldDB" id="A0A1X9SXK8"/>
<dbReference type="SUPFAM" id="SSF53756">
    <property type="entry name" value="UDP-Glycosyltransferase/glycogen phosphorylase"/>
    <property type="match status" value="1"/>
</dbReference>
<dbReference type="GO" id="GO:0016757">
    <property type="term" value="F:glycosyltransferase activity"/>
    <property type="evidence" value="ECO:0007669"/>
    <property type="project" value="InterPro"/>
</dbReference>
<gene>
    <name evidence="3" type="ORF">CSUIS_1223</name>
</gene>
<organism evidence="3 4">
    <name type="scientific">Campylobacter porcelli</name>
    <dbReference type="NCBI Taxonomy" id="1660073"/>
    <lineage>
        <taxon>Bacteria</taxon>
        <taxon>Pseudomonadati</taxon>
        <taxon>Campylobacterota</taxon>
        <taxon>Epsilonproteobacteria</taxon>
        <taxon>Campylobacterales</taxon>
        <taxon>Campylobacteraceae</taxon>
        <taxon>Campylobacter</taxon>
    </lineage>
</organism>
<dbReference type="Gene3D" id="3.40.50.2000">
    <property type="entry name" value="Glycogen Phosphorylase B"/>
    <property type="match status" value="2"/>
</dbReference>
<dbReference type="KEGG" id="camy:CSUIS_1223"/>